<feature type="domain" description="Retroviral polymerase SH3-like" evidence="2">
    <location>
        <begin position="2"/>
        <end position="41"/>
    </location>
</feature>
<dbReference type="EMBL" id="PGOL01000131">
    <property type="protein sequence ID" value="PKI76065.1"/>
    <property type="molecule type" value="Genomic_DNA"/>
</dbReference>
<feature type="region of interest" description="Disordered" evidence="1">
    <location>
        <begin position="50"/>
        <end position="158"/>
    </location>
</feature>
<evidence type="ECO:0000313" key="4">
    <source>
        <dbReference type="Proteomes" id="UP000233551"/>
    </source>
</evidence>
<reference evidence="3 4" key="1">
    <citation type="submission" date="2017-11" db="EMBL/GenBank/DDBJ databases">
        <title>De-novo sequencing of pomegranate (Punica granatum L.) genome.</title>
        <authorList>
            <person name="Akparov Z."/>
            <person name="Amiraslanov A."/>
            <person name="Hajiyeva S."/>
            <person name="Abbasov M."/>
            <person name="Kaur K."/>
            <person name="Hamwieh A."/>
            <person name="Solovyev V."/>
            <person name="Salamov A."/>
            <person name="Braich B."/>
            <person name="Kosarev P."/>
            <person name="Mahmoud A."/>
            <person name="Hajiyev E."/>
            <person name="Babayeva S."/>
            <person name="Izzatullayeva V."/>
            <person name="Mammadov A."/>
            <person name="Mammadov A."/>
            <person name="Sharifova S."/>
            <person name="Ojaghi J."/>
            <person name="Eynullazada K."/>
            <person name="Bayramov B."/>
            <person name="Abdulazimova A."/>
            <person name="Shahmuradov I."/>
        </authorList>
    </citation>
    <scope>NUCLEOTIDE SEQUENCE [LARGE SCALE GENOMIC DNA]</scope>
    <source>
        <strain evidence="4">cv. AG2017</strain>
        <tissue evidence="3">Leaf</tissue>
    </source>
</reference>
<dbReference type="Pfam" id="PF25597">
    <property type="entry name" value="SH3_retrovirus"/>
    <property type="match status" value="1"/>
</dbReference>
<gene>
    <name evidence="3" type="ORF">CRG98_003537</name>
</gene>
<comment type="caution">
    <text evidence="3">The sequence shown here is derived from an EMBL/GenBank/DDBJ whole genome shotgun (WGS) entry which is preliminary data.</text>
</comment>
<feature type="compositionally biased region" description="Basic and acidic residues" evidence="1">
    <location>
        <begin position="93"/>
        <end position="103"/>
    </location>
</feature>
<evidence type="ECO:0000313" key="3">
    <source>
        <dbReference type="EMBL" id="PKI76065.1"/>
    </source>
</evidence>
<keyword evidence="4" id="KW-1185">Reference proteome</keyword>
<sequence length="158" mass="18476">MKCIFVVYNNERNGWRCCDPTTNTIYVSRNVVFNEASARWVPKHVILPERKAREDSIEEKTGEQPKDKEVEDVGAPVQSPKKKANPWKTGVYRRSEEQEISREEEMEEESQPELRRSSRLRRPNPKYVNVALVQASDHPPIQHQRKELVLRDSVGNQH</sequence>
<dbReference type="InterPro" id="IPR057670">
    <property type="entry name" value="SH3_retrovirus"/>
</dbReference>
<dbReference type="Proteomes" id="UP000233551">
    <property type="component" value="Unassembled WGS sequence"/>
</dbReference>
<organism evidence="3 4">
    <name type="scientific">Punica granatum</name>
    <name type="common">Pomegranate</name>
    <dbReference type="NCBI Taxonomy" id="22663"/>
    <lineage>
        <taxon>Eukaryota</taxon>
        <taxon>Viridiplantae</taxon>
        <taxon>Streptophyta</taxon>
        <taxon>Embryophyta</taxon>
        <taxon>Tracheophyta</taxon>
        <taxon>Spermatophyta</taxon>
        <taxon>Magnoliopsida</taxon>
        <taxon>eudicotyledons</taxon>
        <taxon>Gunneridae</taxon>
        <taxon>Pentapetalae</taxon>
        <taxon>rosids</taxon>
        <taxon>malvids</taxon>
        <taxon>Myrtales</taxon>
        <taxon>Lythraceae</taxon>
        <taxon>Punica</taxon>
    </lineage>
</organism>
<evidence type="ECO:0000256" key="1">
    <source>
        <dbReference type="SAM" id="MobiDB-lite"/>
    </source>
</evidence>
<dbReference type="AlphaFoldDB" id="A0A2I0L5S7"/>
<name>A0A2I0L5S7_PUNGR</name>
<proteinExistence type="predicted"/>
<protein>
    <recommendedName>
        <fullName evidence="2">Retroviral polymerase SH3-like domain-containing protein</fullName>
    </recommendedName>
</protein>
<evidence type="ECO:0000259" key="2">
    <source>
        <dbReference type="Pfam" id="PF25597"/>
    </source>
</evidence>
<feature type="compositionally biased region" description="Basic and acidic residues" evidence="1">
    <location>
        <begin position="50"/>
        <end position="71"/>
    </location>
</feature>
<accession>A0A2I0L5S7</accession>